<dbReference type="PANTHER" id="PTHR21666">
    <property type="entry name" value="PEPTIDASE-RELATED"/>
    <property type="match status" value="1"/>
</dbReference>
<feature type="transmembrane region" description="Helical" evidence="2">
    <location>
        <begin position="21"/>
        <end position="42"/>
    </location>
</feature>
<evidence type="ECO:0000256" key="2">
    <source>
        <dbReference type="SAM" id="Phobius"/>
    </source>
</evidence>
<dbReference type="AlphaFoldDB" id="A0A9E8LZA0"/>
<feature type="region of interest" description="Disordered" evidence="1">
    <location>
        <begin position="227"/>
        <end position="262"/>
    </location>
</feature>
<dbReference type="InterPro" id="IPR011055">
    <property type="entry name" value="Dup_hybrid_motif"/>
</dbReference>
<gene>
    <name evidence="4" type="ORF">OE105_11350</name>
</gene>
<evidence type="ECO:0000256" key="1">
    <source>
        <dbReference type="SAM" id="MobiDB-lite"/>
    </source>
</evidence>
<feature type="domain" description="M23ase beta-sheet core" evidence="3">
    <location>
        <begin position="117"/>
        <end position="215"/>
    </location>
</feature>
<dbReference type="EMBL" id="CP106877">
    <property type="protein sequence ID" value="WAA12157.1"/>
    <property type="molecule type" value="Genomic_DNA"/>
</dbReference>
<sequence length="262" mass="29501">MREEEKKPSSRKLNMKRFFKKKWIFPAVYIAAAAILLTVFLWSQNRAQTPEEFGYEPNPDRQMSENDALEVSKSVEQFKWPVTDVDAVEVKTPFYDSTATKEEQEAAIIDYGNSFQPNTGIDIVAKNGETFDVVASMSGTVNRVEEDSFLGNVIVIDHGNGIETRYQSVKDIQVSVGDKVSQGQMLAKAGRSLLNEEAGVHTHFEIRKNNIPVNPLNYFEKSLETLEKDQLDTSSDNGNEEADEAEEQENIDNNNPNNVVDN</sequence>
<proteinExistence type="predicted"/>
<dbReference type="InterPro" id="IPR050570">
    <property type="entry name" value="Cell_wall_metabolism_enzyme"/>
</dbReference>
<keyword evidence="2" id="KW-0472">Membrane</keyword>
<keyword evidence="2" id="KW-0812">Transmembrane</keyword>
<dbReference type="CDD" id="cd12797">
    <property type="entry name" value="M23_peptidase"/>
    <property type="match status" value="1"/>
</dbReference>
<dbReference type="Pfam" id="PF01551">
    <property type="entry name" value="Peptidase_M23"/>
    <property type="match status" value="1"/>
</dbReference>
<organism evidence="4 5">
    <name type="scientific">Fervidibacillus halotolerans</name>
    <dbReference type="NCBI Taxonomy" id="2980027"/>
    <lineage>
        <taxon>Bacteria</taxon>
        <taxon>Bacillati</taxon>
        <taxon>Bacillota</taxon>
        <taxon>Bacilli</taxon>
        <taxon>Bacillales</taxon>
        <taxon>Bacillaceae</taxon>
        <taxon>Fervidibacillus</taxon>
    </lineage>
</organism>
<dbReference type="RefSeq" id="WP_275420289.1">
    <property type="nucleotide sequence ID" value="NZ_CP106877.1"/>
</dbReference>
<feature type="compositionally biased region" description="Acidic residues" evidence="1">
    <location>
        <begin position="238"/>
        <end position="250"/>
    </location>
</feature>
<name>A0A9E8LZA0_9BACI</name>
<dbReference type="InterPro" id="IPR016047">
    <property type="entry name" value="M23ase_b-sheet_dom"/>
</dbReference>
<feature type="compositionally biased region" description="Low complexity" evidence="1">
    <location>
        <begin position="251"/>
        <end position="262"/>
    </location>
</feature>
<evidence type="ECO:0000313" key="5">
    <source>
        <dbReference type="Proteomes" id="UP001164726"/>
    </source>
</evidence>
<dbReference type="Proteomes" id="UP001164726">
    <property type="component" value="Chromosome"/>
</dbReference>
<keyword evidence="5" id="KW-1185">Reference proteome</keyword>
<dbReference type="KEGG" id="fhl:OE105_11350"/>
<accession>A0A9E8LZA0</accession>
<dbReference type="PANTHER" id="PTHR21666:SF291">
    <property type="entry name" value="STAGE II SPORULATION PROTEIN Q"/>
    <property type="match status" value="1"/>
</dbReference>
<protein>
    <submittedName>
        <fullName evidence="4">M23 family metallopeptidase</fullName>
    </submittedName>
</protein>
<evidence type="ECO:0000259" key="3">
    <source>
        <dbReference type="Pfam" id="PF01551"/>
    </source>
</evidence>
<dbReference type="SUPFAM" id="SSF51261">
    <property type="entry name" value="Duplicated hybrid motif"/>
    <property type="match status" value="1"/>
</dbReference>
<dbReference type="GO" id="GO:0004222">
    <property type="term" value="F:metalloendopeptidase activity"/>
    <property type="evidence" value="ECO:0007669"/>
    <property type="project" value="TreeGrafter"/>
</dbReference>
<reference evidence="4" key="1">
    <citation type="submission" date="2022-09" db="EMBL/GenBank/DDBJ databases">
        <title>Complete Genomes of Fervidibacillus albus and Fervidibacillus halotolerans isolated from tidal flat sediments.</title>
        <authorList>
            <person name="Kwon K.K."/>
            <person name="Yang S.-H."/>
            <person name="Park M.J."/>
            <person name="Oh H.-M."/>
        </authorList>
    </citation>
    <scope>NUCLEOTIDE SEQUENCE</scope>
    <source>
        <strain evidence="4">MEBiC13594</strain>
    </source>
</reference>
<evidence type="ECO:0000313" key="4">
    <source>
        <dbReference type="EMBL" id="WAA12157.1"/>
    </source>
</evidence>
<dbReference type="Gene3D" id="2.70.70.10">
    <property type="entry name" value="Glucose Permease (Domain IIA)"/>
    <property type="match status" value="1"/>
</dbReference>
<keyword evidence="2" id="KW-1133">Transmembrane helix</keyword>